<dbReference type="Proteomes" id="UP000189701">
    <property type="component" value="Unplaced"/>
</dbReference>
<feature type="region of interest" description="Disordered" evidence="1">
    <location>
        <begin position="205"/>
        <end position="254"/>
    </location>
</feature>
<dbReference type="PANTHER" id="PTHR31973">
    <property type="entry name" value="POLYPROTEIN, PUTATIVE-RELATED"/>
    <property type="match status" value="1"/>
</dbReference>
<dbReference type="AlphaFoldDB" id="A0A1U7XC32"/>
<evidence type="ECO:0000313" key="3">
    <source>
        <dbReference type="RefSeq" id="XP_009784494.1"/>
    </source>
</evidence>
<dbReference type="STRING" id="4096.A0A1U7XC32"/>
<feature type="region of interest" description="Disordered" evidence="1">
    <location>
        <begin position="160"/>
        <end position="192"/>
    </location>
</feature>
<dbReference type="PANTHER" id="PTHR31973:SF197">
    <property type="entry name" value="SWIM-TYPE DOMAIN-CONTAINING PROTEIN"/>
    <property type="match status" value="1"/>
</dbReference>
<sequence>MCEIFNAWILAARHKIIITMLEEIRVKIMKRIRKSREFADTWICDIFPITMKVYQDNMAQSTRCTIKRNGEFGYEVEDTSLRLLFKHSVNMQTQICTFRLWMSKGIPCAHAIFAMHFKNIEPINYIPQWYDKFTYLKAYSTFIQLVSNIHLWPTSTNPPVEPLPIKKMSDRPKKKGRREETEHPKSRKLSKRGMEMTCSNYGGYRHNKRSCPNKARHADSTPTNASYRESKGGRGRGITASTTTAPVWQWKRNR</sequence>
<evidence type="ECO:0000256" key="1">
    <source>
        <dbReference type="SAM" id="MobiDB-lite"/>
    </source>
</evidence>
<accession>A0A1U7XC32</accession>
<reference evidence="3" key="2">
    <citation type="submission" date="2025-08" db="UniProtKB">
        <authorList>
            <consortium name="RefSeq"/>
        </authorList>
    </citation>
    <scope>IDENTIFICATION</scope>
    <source>
        <tissue evidence="3">Leaf</tissue>
    </source>
</reference>
<organism evidence="2 3">
    <name type="scientific">Nicotiana sylvestris</name>
    <name type="common">Wood tobacco</name>
    <name type="synonym">South American tobacco</name>
    <dbReference type="NCBI Taxonomy" id="4096"/>
    <lineage>
        <taxon>Eukaryota</taxon>
        <taxon>Viridiplantae</taxon>
        <taxon>Streptophyta</taxon>
        <taxon>Embryophyta</taxon>
        <taxon>Tracheophyta</taxon>
        <taxon>Spermatophyta</taxon>
        <taxon>Magnoliopsida</taxon>
        <taxon>eudicotyledons</taxon>
        <taxon>Gunneridae</taxon>
        <taxon>Pentapetalae</taxon>
        <taxon>asterids</taxon>
        <taxon>lamiids</taxon>
        <taxon>Solanales</taxon>
        <taxon>Solanaceae</taxon>
        <taxon>Nicotianoideae</taxon>
        <taxon>Nicotianeae</taxon>
        <taxon>Nicotiana</taxon>
    </lineage>
</organism>
<dbReference type="RefSeq" id="XP_009784494.1">
    <property type="nucleotide sequence ID" value="XM_009786192.1"/>
</dbReference>
<evidence type="ECO:0000313" key="2">
    <source>
        <dbReference type="Proteomes" id="UP000189701"/>
    </source>
</evidence>
<feature type="compositionally biased region" description="Basic residues" evidence="1">
    <location>
        <begin position="205"/>
        <end position="215"/>
    </location>
</feature>
<keyword evidence="2" id="KW-1185">Reference proteome</keyword>
<reference evidence="2" key="1">
    <citation type="journal article" date="2013" name="Genome Biol.">
        <title>Reference genomes and transcriptomes of Nicotiana sylvestris and Nicotiana tomentosiformis.</title>
        <authorList>
            <person name="Sierro N."/>
            <person name="Battey J.N."/>
            <person name="Ouadi S."/>
            <person name="Bovet L."/>
            <person name="Goepfert S."/>
            <person name="Bakaher N."/>
            <person name="Peitsch M.C."/>
            <person name="Ivanov N.V."/>
        </authorList>
    </citation>
    <scope>NUCLEOTIDE SEQUENCE [LARGE SCALE GENOMIC DNA]</scope>
</reference>
<protein>
    <submittedName>
        <fullName evidence="3">Uncharacterized protein LOC104232908</fullName>
    </submittedName>
</protein>
<gene>
    <name evidence="3" type="primary">LOC104232908</name>
</gene>
<proteinExistence type="predicted"/>
<name>A0A1U7XC32_NICSY</name>
<feature type="compositionally biased region" description="Basic and acidic residues" evidence="1">
    <location>
        <begin position="167"/>
        <end position="184"/>
    </location>
</feature>